<feature type="transmembrane region" description="Helical" evidence="6">
    <location>
        <begin position="319"/>
        <end position="343"/>
    </location>
</feature>
<comment type="caution">
    <text evidence="8">The sequence shown here is derived from an EMBL/GenBank/DDBJ whole genome shotgun (WGS) entry which is preliminary data.</text>
</comment>
<dbReference type="Proteomes" id="UP000605201">
    <property type="component" value="Unassembled WGS sequence"/>
</dbReference>
<feature type="transmembrane region" description="Helical" evidence="6">
    <location>
        <begin position="175"/>
        <end position="194"/>
    </location>
</feature>
<dbReference type="GO" id="GO:0005886">
    <property type="term" value="C:plasma membrane"/>
    <property type="evidence" value="ECO:0007669"/>
    <property type="project" value="UniProtKB-SubCell"/>
</dbReference>
<dbReference type="InterPro" id="IPR011701">
    <property type="entry name" value="MFS"/>
</dbReference>
<feature type="transmembrane region" description="Helical" evidence="6">
    <location>
        <begin position="145"/>
        <end position="163"/>
    </location>
</feature>
<feature type="transmembrane region" description="Helical" evidence="6">
    <location>
        <begin position="115"/>
        <end position="133"/>
    </location>
</feature>
<evidence type="ECO:0000256" key="1">
    <source>
        <dbReference type="ARBA" id="ARBA00004651"/>
    </source>
</evidence>
<keyword evidence="4 6" id="KW-1133">Transmembrane helix</keyword>
<reference evidence="8 9" key="1">
    <citation type="submission" date="2020-08" db="EMBL/GenBank/DDBJ databases">
        <title>Bridging the membrane lipid divide: bacteria of the FCB group superphylum have the potential to synthesize archaeal ether lipids.</title>
        <authorList>
            <person name="Villanueva L."/>
            <person name="Von Meijenfeldt F.A.B."/>
            <person name="Westbye A.B."/>
            <person name="Yadav S."/>
            <person name="Hopmans E.C."/>
            <person name="Dutilh B.E."/>
            <person name="Sinninghe Damste J.S."/>
        </authorList>
    </citation>
    <scope>NUCLEOTIDE SEQUENCE [LARGE SCALE GENOMIC DNA]</scope>
    <source>
        <strain evidence="8">NIOZ-UU17</strain>
    </source>
</reference>
<feature type="transmembrane region" description="Helical" evidence="6">
    <location>
        <begin position="85"/>
        <end position="109"/>
    </location>
</feature>
<evidence type="ECO:0000256" key="5">
    <source>
        <dbReference type="ARBA" id="ARBA00023136"/>
    </source>
</evidence>
<feature type="domain" description="Major facilitator superfamily (MFS) profile" evidence="7">
    <location>
        <begin position="19"/>
        <end position="413"/>
    </location>
</feature>
<evidence type="ECO:0000256" key="6">
    <source>
        <dbReference type="SAM" id="Phobius"/>
    </source>
</evidence>
<feature type="transmembrane region" description="Helical" evidence="6">
    <location>
        <begin position="225"/>
        <end position="250"/>
    </location>
</feature>
<sequence length="413" mass="43900">MPPNLRQDPETSSPEAFILIAAMCVVEVLGMLGVFAFPALLPYFLKLWGLSNGQAGWINGIYFAGYTAAVPLLTSITDRIDARRVYLTFCILGILANLGFAILACGFWSALLFRALSGLGLAGTFIPGLKALIDRLDVRTHPRAISFYTACFGLGVSISFYCAGEMFRWFGWKEAFGIAAMGSVLSLILSFLVLKPKSIPLVSNGTAKGHILDFRPVWKNRPARAYILVYMCHMWEMFAARSWMVVFLSFSITLQKTPAGLMAPTTVMAVAGIGGMMASIVGGELAVRLGRRRVVTAIMGISALLALTIGFSARLPYNAVIILCLVYTLFFQGDSAAIHAGVITAAEPKLQGATMALQSLGGFAAASLGSVAAGMVLDLTGGGSTSLSWGLTFGSMGIAAALGPVLLHRTQNN</sequence>
<keyword evidence="2" id="KW-1003">Cell membrane</keyword>
<dbReference type="GO" id="GO:0022857">
    <property type="term" value="F:transmembrane transporter activity"/>
    <property type="evidence" value="ECO:0007669"/>
    <property type="project" value="InterPro"/>
</dbReference>
<feature type="transmembrane region" description="Helical" evidence="6">
    <location>
        <begin position="16"/>
        <end position="44"/>
    </location>
</feature>
<protein>
    <submittedName>
        <fullName evidence="8">MFS transporter</fullName>
    </submittedName>
</protein>
<evidence type="ECO:0000313" key="8">
    <source>
        <dbReference type="EMBL" id="MBC8433715.1"/>
    </source>
</evidence>
<feature type="transmembrane region" description="Helical" evidence="6">
    <location>
        <begin position="56"/>
        <end position="73"/>
    </location>
</feature>
<feature type="transmembrane region" description="Helical" evidence="6">
    <location>
        <begin position="294"/>
        <end position="313"/>
    </location>
</feature>
<name>A0A8J6TTV7_9BACT</name>
<dbReference type="PANTHER" id="PTHR43124:SF3">
    <property type="entry name" value="CHLORAMPHENICOL EFFLUX PUMP RV0191"/>
    <property type="match status" value="1"/>
</dbReference>
<comment type="subcellular location">
    <subcellularLocation>
        <location evidence="1">Cell membrane</location>
        <topology evidence="1">Multi-pass membrane protein</topology>
    </subcellularLocation>
</comment>
<feature type="transmembrane region" description="Helical" evidence="6">
    <location>
        <begin position="389"/>
        <end position="407"/>
    </location>
</feature>
<evidence type="ECO:0000259" key="7">
    <source>
        <dbReference type="PROSITE" id="PS50850"/>
    </source>
</evidence>
<evidence type="ECO:0000256" key="2">
    <source>
        <dbReference type="ARBA" id="ARBA00022475"/>
    </source>
</evidence>
<dbReference type="InterPro" id="IPR050189">
    <property type="entry name" value="MFS_Efflux_Transporters"/>
</dbReference>
<evidence type="ECO:0000256" key="3">
    <source>
        <dbReference type="ARBA" id="ARBA00022692"/>
    </source>
</evidence>
<keyword evidence="5 6" id="KW-0472">Membrane</keyword>
<keyword evidence="3 6" id="KW-0812">Transmembrane</keyword>
<gene>
    <name evidence="8" type="ORF">H8D96_17535</name>
</gene>
<accession>A0A8J6TTV7</accession>
<dbReference type="InterPro" id="IPR020846">
    <property type="entry name" value="MFS_dom"/>
</dbReference>
<dbReference type="PANTHER" id="PTHR43124">
    <property type="entry name" value="PURINE EFFLUX PUMP PBUE"/>
    <property type="match status" value="1"/>
</dbReference>
<evidence type="ECO:0000256" key="4">
    <source>
        <dbReference type="ARBA" id="ARBA00022989"/>
    </source>
</evidence>
<proteinExistence type="predicted"/>
<evidence type="ECO:0000313" key="9">
    <source>
        <dbReference type="Proteomes" id="UP000605201"/>
    </source>
</evidence>
<dbReference type="SUPFAM" id="SSF103473">
    <property type="entry name" value="MFS general substrate transporter"/>
    <property type="match status" value="1"/>
</dbReference>
<dbReference type="EMBL" id="JACNIG010000324">
    <property type="protein sequence ID" value="MBC8433715.1"/>
    <property type="molecule type" value="Genomic_DNA"/>
</dbReference>
<dbReference type="InterPro" id="IPR036259">
    <property type="entry name" value="MFS_trans_sf"/>
</dbReference>
<dbReference type="Gene3D" id="1.20.1250.20">
    <property type="entry name" value="MFS general substrate transporter like domains"/>
    <property type="match status" value="1"/>
</dbReference>
<dbReference type="Pfam" id="PF07690">
    <property type="entry name" value="MFS_1"/>
    <property type="match status" value="1"/>
</dbReference>
<feature type="transmembrane region" description="Helical" evidence="6">
    <location>
        <begin position="262"/>
        <end position="282"/>
    </location>
</feature>
<organism evidence="8 9">
    <name type="scientific">Candidatus Desulfatibia vada</name>
    <dbReference type="NCBI Taxonomy" id="2841696"/>
    <lineage>
        <taxon>Bacteria</taxon>
        <taxon>Pseudomonadati</taxon>
        <taxon>Thermodesulfobacteriota</taxon>
        <taxon>Desulfobacteria</taxon>
        <taxon>Desulfobacterales</taxon>
        <taxon>Desulfobacterales incertae sedis</taxon>
        <taxon>Candidatus Desulfatibia</taxon>
    </lineage>
</organism>
<dbReference type="PROSITE" id="PS50850">
    <property type="entry name" value="MFS"/>
    <property type="match status" value="1"/>
</dbReference>
<feature type="transmembrane region" description="Helical" evidence="6">
    <location>
        <begin position="355"/>
        <end position="377"/>
    </location>
</feature>
<dbReference type="AlphaFoldDB" id="A0A8J6TTV7"/>